<sequence length="173" mass="18700">MRTGAAAAGSAIFFAVTPGVVAGVIPFALTGWHSQPLWWPIRLVGAVLTVAGAILLVHAFVRFVIEGRGTPAPVAPTERLVIGGAYRYVRNPMYVAVLATILGQGLVLGRPVLFGYALVVAIAVVGFVLGYEQPTLRERYGQEYEEYLRAVPGWIPRLTPWRGSSSPNSDQRR</sequence>
<feature type="transmembrane region" description="Helical" evidence="5">
    <location>
        <begin position="88"/>
        <end position="107"/>
    </location>
</feature>
<keyword evidence="2 5" id="KW-0812">Transmembrane</keyword>
<proteinExistence type="predicted"/>
<evidence type="ECO:0000256" key="1">
    <source>
        <dbReference type="ARBA" id="ARBA00004127"/>
    </source>
</evidence>
<dbReference type="InterPro" id="IPR007318">
    <property type="entry name" value="Phopholipid_MeTrfase"/>
</dbReference>
<reference evidence="6 7" key="1">
    <citation type="submission" date="2011-05" db="EMBL/GenBank/DDBJ databases">
        <title>Whole genome sequence of Microlunatus phosphovorus NM-1.</title>
        <authorList>
            <person name="Hosoyama A."/>
            <person name="Sasaki K."/>
            <person name="Harada T."/>
            <person name="Igarashi R."/>
            <person name="Kawakoshi A."/>
            <person name="Sasagawa M."/>
            <person name="Fukada J."/>
            <person name="Nakamura S."/>
            <person name="Katano Y."/>
            <person name="Hanada S."/>
            <person name="Kamagata Y."/>
            <person name="Nakamura N."/>
            <person name="Yamazaki S."/>
            <person name="Fujita N."/>
        </authorList>
    </citation>
    <scope>NUCLEOTIDE SEQUENCE [LARGE SCALE GENOMIC DNA]</scope>
    <source>
        <strain evidence="7">ATCC 700054 / DSM 10555 / JCM 9379 / NBRC 101784 / NCIMB 13414 / VKM Ac-1990 / NM-1</strain>
    </source>
</reference>
<accession>F5XMD0</accession>
<dbReference type="EMBL" id="AP012204">
    <property type="protein sequence ID" value="BAK36387.1"/>
    <property type="molecule type" value="Genomic_DNA"/>
</dbReference>
<gene>
    <name evidence="6" type="ordered locus">MLP_33730</name>
</gene>
<protein>
    <recommendedName>
        <fullName evidence="8">Isoprenylcysteine carboxylmethyltransferase family protein</fullName>
    </recommendedName>
</protein>
<dbReference type="eggNOG" id="COG2020">
    <property type="taxonomic scope" value="Bacteria"/>
</dbReference>
<name>F5XMD0_MICPN</name>
<dbReference type="AlphaFoldDB" id="F5XMD0"/>
<dbReference type="Pfam" id="PF04191">
    <property type="entry name" value="PEMT"/>
    <property type="match status" value="1"/>
</dbReference>
<evidence type="ECO:0000256" key="2">
    <source>
        <dbReference type="ARBA" id="ARBA00022692"/>
    </source>
</evidence>
<dbReference type="KEGG" id="mph:MLP_33730"/>
<evidence type="ECO:0000256" key="5">
    <source>
        <dbReference type="SAM" id="Phobius"/>
    </source>
</evidence>
<keyword evidence="4 5" id="KW-0472">Membrane</keyword>
<dbReference type="Gene3D" id="1.20.120.1630">
    <property type="match status" value="1"/>
</dbReference>
<feature type="transmembrane region" description="Helical" evidence="5">
    <location>
        <begin position="113"/>
        <end position="131"/>
    </location>
</feature>
<feature type="transmembrane region" description="Helical" evidence="5">
    <location>
        <begin position="39"/>
        <end position="61"/>
    </location>
</feature>
<dbReference type="HOGENOM" id="CLU_065200_4_1_11"/>
<dbReference type="STRING" id="1032480.MLP_33730"/>
<evidence type="ECO:0000256" key="3">
    <source>
        <dbReference type="ARBA" id="ARBA00022989"/>
    </source>
</evidence>
<keyword evidence="3 5" id="KW-1133">Transmembrane helix</keyword>
<evidence type="ECO:0000313" key="7">
    <source>
        <dbReference type="Proteomes" id="UP000007947"/>
    </source>
</evidence>
<comment type="subcellular location">
    <subcellularLocation>
        <location evidence="1">Endomembrane system</location>
        <topology evidence="1">Multi-pass membrane protein</topology>
    </subcellularLocation>
</comment>
<evidence type="ECO:0008006" key="8">
    <source>
        <dbReference type="Google" id="ProtNLM"/>
    </source>
</evidence>
<keyword evidence="7" id="KW-1185">Reference proteome</keyword>
<dbReference type="PANTHER" id="PTHR12714">
    <property type="entry name" value="PROTEIN-S ISOPRENYLCYSTEINE O-METHYLTRANSFERASE"/>
    <property type="match status" value="1"/>
</dbReference>
<dbReference type="Proteomes" id="UP000007947">
    <property type="component" value="Chromosome"/>
</dbReference>
<dbReference type="OrthoDB" id="941586at2"/>
<dbReference type="PANTHER" id="PTHR12714:SF24">
    <property type="entry name" value="SLR1182 PROTEIN"/>
    <property type="match status" value="1"/>
</dbReference>
<evidence type="ECO:0000313" key="6">
    <source>
        <dbReference type="EMBL" id="BAK36387.1"/>
    </source>
</evidence>
<organism evidence="6 7">
    <name type="scientific">Microlunatus phosphovorus (strain ATCC 700054 / DSM 10555 / JCM 9379 / NBRC 101784 / NCIMB 13414 / VKM Ac-1990 / NM-1)</name>
    <dbReference type="NCBI Taxonomy" id="1032480"/>
    <lineage>
        <taxon>Bacteria</taxon>
        <taxon>Bacillati</taxon>
        <taxon>Actinomycetota</taxon>
        <taxon>Actinomycetes</taxon>
        <taxon>Propionibacteriales</taxon>
        <taxon>Propionibacteriaceae</taxon>
        <taxon>Microlunatus</taxon>
    </lineage>
</organism>
<dbReference type="RefSeq" id="WP_013864247.1">
    <property type="nucleotide sequence ID" value="NC_015635.1"/>
</dbReference>
<dbReference type="GO" id="GO:0012505">
    <property type="term" value="C:endomembrane system"/>
    <property type="evidence" value="ECO:0007669"/>
    <property type="project" value="UniProtKB-SubCell"/>
</dbReference>
<dbReference type="GO" id="GO:0016740">
    <property type="term" value="F:transferase activity"/>
    <property type="evidence" value="ECO:0007669"/>
    <property type="project" value="UniProtKB-ARBA"/>
</dbReference>
<evidence type="ECO:0000256" key="4">
    <source>
        <dbReference type="ARBA" id="ARBA00023136"/>
    </source>
</evidence>